<dbReference type="EMBL" id="JAFIDN010000006">
    <property type="protein sequence ID" value="MBP3192772.1"/>
    <property type="molecule type" value="Genomic_DNA"/>
</dbReference>
<dbReference type="Pfam" id="PF13568">
    <property type="entry name" value="OMP_b-brl_2"/>
    <property type="match status" value="1"/>
</dbReference>
<dbReference type="InterPro" id="IPR011250">
    <property type="entry name" value="OMP/PagP_B-barrel"/>
</dbReference>
<feature type="domain" description="Outer membrane protein beta-barrel" evidence="2">
    <location>
        <begin position="29"/>
        <end position="189"/>
    </location>
</feature>
<keyword evidence="4" id="KW-1185">Reference proteome</keyword>
<evidence type="ECO:0000313" key="4">
    <source>
        <dbReference type="Proteomes" id="UP000673975"/>
    </source>
</evidence>
<accession>A0A8J7RK87</accession>
<dbReference type="InterPro" id="IPR025665">
    <property type="entry name" value="Beta-barrel_OMP_2"/>
</dbReference>
<feature type="signal peptide" evidence="1">
    <location>
        <begin position="1"/>
        <end position="29"/>
    </location>
</feature>
<dbReference type="Proteomes" id="UP000673975">
    <property type="component" value="Unassembled WGS sequence"/>
</dbReference>
<proteinExistence type="predicted"/>
<name>A0A8J7RK87_9BACT</name>
<dbReference type="Gene3D" id="2.40.160.20">
    <property type="match status" value="1"/>
</dbReference>
<dbReference type="SUPFAM" id="SSF56925">
    <property type="entry name" value="OMPA-like"/>
    <property type="match status" value="1"/>
</dbReference>
<gene>
    <name evidence="3" type="ORF">NATSA_08860</name>
</gene>
<protein>
    <submittedName>
        <fullName evidence="3">PorT family protein</fullName>
    </submittedName>
</protein>
<reference evidence="3" key="1">
    <citation type="submission" date="2021-02" db="EMBL/GenBank/DDBJ databases">
        <title>Natronogracilivirga saccharolytica gen. nov. sp. nov. a new anaerobic, haloalkiliphilic carbohydrate-fermenting bacterium from soda lake and proposing of Cyclonatronumiaceae fam. nov. in the phylum Balneolaeota.</title>
        <authorList>
            <person name="Zhilina T.N."/>
            <person name="Sorokin D.Y."/>
            <person name="Zavarzina D.G."/>
            <person name="Toshchakov S.V."/>
            <person name="Kublanov I.V."/>
        </authorList>
    </citation>
    <scope>NUCLEOTIDE SEQUENCE</scope>
    <source>
        <strain evidence="3">Z-1702</strain>
    </source>
</reference>
<comment type="caution">
    <text evidence="3">The sequence shown here is derived from an EMBL/GenBank/DDBJ whole genome shotgun (WGS) entry which is preliminary data.</text>
</comment>
<evidence type="ECO:0000259" key="2">
    <source>
        <dbReference type="Pfam" id="PF13568"/>
    </source>
</evidence>
<dbReference type="AlphaFoldDB" id="A0A8J7RK87"/>
<evidence type="ECO:0000313" key="3">
    <source>
        <dbReference type="EMBL" id="MBP3192772.1"/>
    </source>
</evidence>
<sequence length="209" mass="22512">MKKQKIYSSLLAAAVLTVMTLGSGQNAHAQSQMEYSPVTWGLNAGLTVSDLWGDDVGGTTVRAGFTGGAFLNYRVHPTFSIQPEMNFTMKYSQADAGVLGEAQKTDYDLGYLEIPVLFKAHLPTQSMITPNLYAGPALSFKLYGEADSDDLRSTHNSVDFGLAFGGGIDINRALHLDLRYTLGLVDVFDAPGDPEVKNGAFQVTLGYGF</sequence>
<keyword evidence="1" id="KW-0732">Signal</keyword>
<dbReference type="RefSeq" id="WP_210511803.1">
    <property type="nucleotide sequence ID" value="NZ_JAFIDN010000006.1"/>
</dbReference>
<evidence type="ECO:0000256" key="1">
    <source>
        <dbReference type="SAM" id="SignalP"/>
    </source>
</evidence>
<organism evidence="3 4">
    <name type="scientific">Natronogracilivirga saccharolytica</name>
    <dbReference type="NCBI Taxonomy" id="2812953"/>
    <lineage>
        <taxon>Bacteria</taxon>
        <taxon>Pseudomonadati</taxon>
        <taxon>Balneolota</taxon>
        <taxon>Balneolia</taxon>
        <taxon>Balneolales</taxon>
        <taxon>Cyclonatronaceae</taxon>
        <taxon>Natronogracilivirga</taxon>
    </lineage>
</organism>
<feature type="chain" id="PRO_5035303591" evidence="1">
    <location>
        <begin position="30"/>
        <end position="209"/>
    </location>
</feature>